<protein>
    <submittedName>
        <fullName evidence="1">Uncharacterized protein</fullName>
    </submittedName>
</protein>
<dbReference type="Proteomes" id="UP000483820">
    <property type="component" value="Chromosome III"/>
</dbReference>
<reference evidence="1 2" key="1">
    <citation type="submission" date="2019-12" db="EMBL/GenBank/DDBJ databases">
        <title>Chromosome-level assembly of the Caenorhabditis remanei genome.</title>
        <authorList>
            <person name="Teterina A.A."/>
            <person name="Willis J.H."/>
            <person name="Phillips P.C."/>
        </authorList>
    </citation>
    <scope>NUCLEOTIDE SEQUENCE [LARGE SCALE GENOMIC DNA]</scope>
    <source>
        <strain evidence="1 2">PX506</strain>
        <tissue evidence="1">Whole organism</tissue>
    </source>
</reference>
<dbReference type="KEGG" id="crq:GCK72_008394"/>
<dbReference type="PANTHER" id="PTHR37964:SF1">
    <property type="entry name" value="SUPPRESSOR-RELATED"/>
    <property type="match status" value="1"/>
</dbReference>
<dbReference type="CTD" id="78774634"/>
<dbReference type="GeneID" id="78774634"/>
<gene>
    <name evidence="1" type="ORF">GCK72_008394</name>
</gene>
<dbReference type="EMBL" id="WUAV01000003">
    <property type="protein sequence ID" value="KAF1760148.1"/>
    <property type="molecule type" value="Genomic_DNA"/>
</dbReference>
<accession>A0A6A5GXG7</accession>
<dbReference type="PANTHER" id="PTHR37964">
    <property type="entry name" value="SUPPRESSOR"/>
    <property type="match status" value="1"/>
</dbReference>
<dbReference type="RefSeq" id="XP_053586377.1">
    <property type="nucleotide sequence ID" value="XM_053726800.1"/>
</dbReference>
<organism evidence="1 2">
    <name type="scientific">Caenorhabditis remanei</name>
    <name type="common">Caenorhabditis vulgaris</name>
    <dbReference type="NCBI Taxonomy" id="31234"/>
    <lineage>
        <taxon>Eukaryota</taxon>
        <taxon>Metazoa</taxon>
        <taxon>Ecdysozoa</taxon>
        <taxon>Nematoda</taxon>
        <taxon>Chromadorea</taxon>
        <taxon>Rhabditida</taxon>
        <taxon>Rhabditina</taxon>
        <taxon>Rhabditomorpha</taxon>
        <taxon>Rhabditoidea</taxon>
        <taxon>Rhabditidae</taxon>
        <taxon>Peloderinae</taxon>
        <taxon>Caenorhabditis</taxon>
    </lineage>
</organism>
<comment type="caution">
    <text evidence="1">The sequence shown here is derived from an EMBL/GenBank/DDBJ whole genome shotgun (WGS) entry which is preliminary data.</text>
</comment>
<proteinExistence type="predicted"/>
<evidence type="ECO:0000313" key="2">
    <source>
        <dbReference type="Proteomes" id="UP000483820"/>
    </source>
</evidence>
<evidence type="ECO:0000313" key="1">
    <source>
        <dbReference type="EMBL" id="KAF1760148.1"/>
    </source>
</evidence>
<name>A0A6A5GXG7_CAERE</name>
<dbReference type="AlphaFoldDB" id="A0A6A5GXG7"/>
<sequence length="259" mass="30062">MSSVNVWIHFKNSRTIYILRDKMIIKKLPTVLQKLNEHNIDWEKTDTVLNQPPVEIPFPEVTGRFLFEYLPKYIVPLEFRAIVLSEYPEIRGVETDFLDQVLELAKYMKCEVFRSVLLNLRMVKVLVKDLICEVAVLFKDSENPSIIKEREIIEKSPVLMKAIAGKNPDWTTTDIKINTPLDIPFPKAAGEFVFDNLLKYTPPAEMDFEKKPEDYPEANAKSVDELKPILELASYMECEGFMRCIEFVIGKKLNEMPID</sequence>